<feature type="region of interest" description="Disordered" evidence="1">
    <location>
        <begin position="19"/>
        <end position="51"/>
    </location>
</feature>
<evidence type="ECO:0000313" key="2">
    <source>
        <dbReference type="EMBL" id="KIW64842.1"/>
    </source>
</evidence>
<dbReference type="EMBL" id="KN846960">
    <property type="protein sequence ID" value="KIW64842.1"/>
    <property type="molecule type" value="Genomic_DNA"/>
</dbReference>
<feature type="compositionally biased region" description="Low complexity" evidence="1">
    <location>
        <begin position="24"/>
        <end position="47"/>
    </location>
</feature>
<dbReference type="Proteomes" id="UP000054266">
    <property type="component" value="Unassembled WGS sequence"/>
</dbReference>
<name>A0A0D2DRK3_9EURO</name>
<keyword evidence="3" id="KW-1185">Reference proteome</keyword>
<organism evidence="2 3">
    <name type="scientific">Phialophora macrospora</name>
    <dbReference type="NCBI Taxonomy" id="1851006"/>
    <lineage>
        <taxon>Eukaryota</taxon>
        <taxon>Fungi</taxon>
        <taxon>Dikarya</taxon>
        <taxon>Ascomycota</taxon>
        <taxon>Pezizomycotina</taxon>
        <taxon>Eurotiomycetes</taxon>
        <taxon>Chaetothyriomycetidae</taxon>
        <taxon>Chaetothyriales</taxon>
        <taxon>Herpotrichiellaceae</taxon>
        <taxon>Phialophora</taxon>
    </lineage>
</organism>
<dbReference type="AlphaFoldDB" id="A0A0D2DRK3"/>
<gene>
    <name evidence="2" type="ORF">PV04_07148</name>
</gene>
<evidence type="ECO:0000313" key="3">
    <source>
        <dbReference type="Proteomes" id="UP000054266"/>
    </source>
</evidence>
<dbReference type="HOGENOM" id="CLU_1927633_0_0_1"/>
<accession>A0A0D2DRK3</accession>
<proteinExistence type="predicted"/>
<protein>
    <submittedName>
        <fullName evidence="2">Uncharacterized protein</fullName>
    </submittedName>
</protein>
<reference evidence="2 3" key="1">
    <citation type="submission" date="2015-01" db="EMBL/GenBank/DDBJ databases">
        <title>The Genome Sequence of Capronia semiimmersa CBS27337.</title>
        <authorList>
            <consortium name="The Broad Institute Genomics Platform"/>
            <person name="Cuomo C."/>
            <person name="de Hoog S."/>
            <person name="Gorbushina A."/>
            <person name="Stielow B."/>
            <person name="Teixiera M."/>
            <person name="Abouelleil A."/>
            <person name="Chapman S.B."/>
            <person name="Priest M."/>
            <person name="Young S.K."/>
            <person name="Wortman J."/>
            <person name="Nusbaum C."/>
            <person name="Birren B."/>
        </authorList>
    </citation>
    <scope>NUCLEOTIDE SEQUENCE [LARGE SCALE GENOMIC DNA]</scope>
    <source>
        <strain evidence="2 3">CBS 27337</strain>
    </source>
</reference>
<evidence type="ECO:0000256" key="1">
    <source>
        <dbReference type="SAM" id="MobiDB-lite"/>
    </source>
</evidence>
<sequence length="151" mass="16762">MFTAYQQFTSNMSLRNALQDLARDSSSSSSSSSSSTRSTGRSDSCSSATRLPPAPAYQLMCSEPTQQEESSLSTSSREFLEQTLECEHGCDEVPPPYMLLCNGDKKPQYSERQSTATVDANVTRMDGALCLRCNARKAKAWYMRQKERSGR</sequence>